<organism evidence="2">
    <name type="scientific">viral metagenome</name>
    <dbReference type="NCBI Taxonomy" id="1070528"/>
    <lineage>
        <taxon>unclassified sequences</taxon>
        <taxon>metagenomes</taxon>
        <taxon>organismal metagenomes</taxon>
    </lineage>
</organism>
<keyword evidence="1" id="KW-1133">Transmembrane helix</keyword>
<dbReference type="Pfam" id="PF09682">
    <property type="entry name" value="Phage_holin_6_1"/>
    <property type="match status" value="1"/>
</dbReference>
<dbReference type="AlphaFoldDB" id="A0A6M3M8E9"/>
<protein>
    <submittedName>
        <fullName evidence="2">Putative holin</fullName>
    </submittedName>
</protein>
<reference evidence="2" key="1">
    <citation type="submission" date="2020-03" db="EMBL/GenBank/DDBJ databases">
        <title>The deep terrestrial virosphere.</title>
        <authorList>
            <person name="Holmfeldt K."/>
            <person name="Nilsson E."/>
            <person name="Simone D."/>
            <person name="Lopez-Fernandez M."/>
            <person name="Wu X."/>
            <person name="de Brujin I."/>
            <person name="Lundin D."/>
            <person name="Andersson A."/>
            <person name="Bertilsson S."/>
            <person name="Dopson M."/>
        </authorList>
    </citation>
    <scope>NUCLEOTIDE SEQUENCE</scope>
    <source>
        <strain evidence="2">MM171B01623</strain>
    </source>
</reference>
<dbReference type="InterPro" id="IPR010026">
    <property type="entry name" value="Phage_holin_LL-H"/>
</dbReference>
<sequence length="94" mass="10075">MSFLTWLKILFGAIGTFLAPFIKMFLNDIGKIVLNIAMEVVLALAASAMPGAEKQKAAFKLIFDKLKAQGITVATHVINAAIEAAVAKLKEKEG</sequence>
<evidence type="ECO:0000313" key="2">
    <source>
        <dbReference type="EMBL" id="QJB01963.1"/>
    </source>
</evidence>
<evidence type="ECO:0000256" key="1">
    <source>
        <dbReference type="SAM" id="Phobius"/>
    </source>
</evidence>
<proteinExistence type="predicted"/>
<name>A0A6M3M8E9_9ZZZZ</name>
<keyword evidence="1" id="KW-0812">Transmembrane</keyword>
<feature type="transmembrane region" description="Helical" evidence="1">
    <location>
        <begin position="7"/>
        <end position="26"/>
    </location>
</feature>
<gene>
    <name evidence="2" type="ORF">MM171B01623_0007</name>
</gene>
<keyword evidence="1" id="KW-0472">Membrane</keyword>
<feature type="transmembrane region" description="Helical" evidence="1">
    <location>
        <begin position="32"/>
        <end position="52"/>
    </location>
</feature>
<accession>A0A6M3M8E9</accession>
<dbReference type="EMBL" id="MT143748">
    <property type="protein sequence ID" value="QJB01963.1"/>
    <property type="molecule type" value="Genomic_DNA"/>
</dbReference>